<feature type="signal peptide" evidence="1">
    <location>
        <begin position="1"/>
        <end position="18"/>
    </location>
</feature>
<organism evidence="2 3">
    <name type="scientific">Flavobacterium profundi</name>
    <dbReference type="NCBI Taxonomy" id="1774945"/>
    <lineage>
        <taxon>Bacteria</taxon>
        <taxon>Pseudomonadati</taxon>
        <taxon>Bacteroidota</taxon>
        <taxon>Flavobacteriia</taxon>
        <taxon>Flavobacteriales</taxon>
        <taxon>Flavobacteriaceae</taxon>
        <taxon>Flavobacterium</taxon>
    </lineage>
</organism>
<feature type="chain" id="PRO_5026266627" evidence="1">
    <location>
        <begin position="19"/>
        <end position="77"/>
    </location>
</feature>
<evidence type="ECO:0000256" key="1">
    <source>
        <dbReference type="SAM" id="SignalP"/>
    </source>
</evidence>
<accession>A0A6I4IT49</accession>
<protein>
    <submittedName>
        <fullName evidence="2">Uncharacterized protein</fullName>
    </submittedName>
</protein>
<proteinExistence type="predicted"/>
<evidence type="ECO:0000313" key="3">
    <source>
        <dbReference type="Proteomes" id="UP000431264"/>
    </source>
</evidence>
<dbReference type="Proteomes" id="UP000431264">
    <property type="component" value="Unassembled WGS sequence"/>
</dbReference>
<sequence length="77" mass="8268">MKKIIICLLLAASFQLQAKGKDKKELKKEDSGTCTVTIGYADNEGNVYSSSATAETCSAARAEAQKKLDLQKNASIQ</sequence>
<dbReference type="EMBL" id="WQLW01000010">
    <property type="protein sequence ID" value="MVO10047.1"/>
    <property type="molecule type" value="Genomic_DNA"/>
</dbReference>
<evidence type="ECO:0000313" key="2">
    <source>
        <dbReference type="EMBL" id="MVO10047.1"/>
    </source>
</evidence>
<comment type="caution">
    <text evidence="2">The sequence shown here is derived from an EMBL/GenBank/DDBJ whole genome shotgun (WGS) entry which is preliminary data.</text>
</comment>
<dbReference type="AlphaFoldDB" id="A0A6I4IT49"/>
<keyword evidence="1" id="KW-0732">Signal</keyword>
<gene>
    <name evidence="2" type="ORF">GOQ30_12820</name>
</gene>
<keyword evidence="3" id="KW-1185">Reference proteome</keyword>
<name>A0A6I4IT49_9FLAO</name>
<dbReference type="RefSeq" id="WP_140998419.1">
    <property type="nucleotide sequence ID" value="NZ_VDCZ01000010.1"/>
</dbReference>
<reference evidence="3" key="1">
    <citation type="submission" date="2019-05" db="EMBL/GenBank/DDBJ databases">
        <title>Flavobacterium profundi sp. nov., isolated from a deep-sea seamount.</title>
        <authorList>
            <person name="Zhang D.-C."/>
        </authorList>
    </citation>
    <scope>NUCLEOTIDE SEQUENCE [LARGE SCALE GENOMIC DNA]</scope>
    <source>
        <strain evidence="3">TP390</strain>
    </source>
</reference>